<evidence type="ECO:0000256" key="1">
    <source>
        <dbReference type="SAM" id="Phobius"/>
    </source>
</evidence>
<feature type="transmembrane region" description="Helical" evidence="1">
    <location>
        <begin position="19"/>
        <end position="41"/>
    </location>
</feature>
<sequence>EVDGGWGGLVIWSVRFSSFYFYSYFLLVILYSLFVRCGWFYDATWDFDEVEEKWKERIVEDGGLVSRLSIP</sequence>
<evidence type="ECO:0000313" key="3">
    <source>
        <dbReference type="Proteomes" id="UP000076722"/>
    </source>
</evidence>
<keyword evidence="1" id="KW-0812">Transmembrane</keyword>
<dbReference type="Proteomes" id="UP000076722">
    <property type="component" value="Unassembled WGS sequence"/>
</dbReference>
<feature type="non-terminal residue" evidence="2">
    <location>
        <position position="71"/>
    </location>
</feature>
<proteinExistence type="predicted"/>
<gene>
    <name evidence="2" type="ORF">SISNIDRAFT_433678</name>
</gene>
<keyword evidence="1" id="KW-0472">Membrane</keyword>
<accession>A0A164N7I8</accession>
<dbReference type="AlphaFoldDB" id="A0A164N7I8"/>
<keyword evidence="1" id="KW-1133">Transmembrane helix</keyword>
<reference evidence="2 3" key="1">
    <citation type="journal article" date="2016" name="Mol. Biol. Evol.">
        <title>Comparative Genomics of Early-Diverging Mushroom-Forming Fungi Provides Insights into the Origins of Lignocellulose Decay Capabilities.</title>
        <authorList>
            <person name="Nagy L.G."/>
            <person name="Riley R."/>
            <person name="Tritt A."/>
            <person name="Adam C."/>
            <person name="Daum C."/>
            <person name="Floudas D."/>
            <person name="Sun H."/>
            <person name="Yadav J.S."/>
            <person name="Pangilinan J."/>
            <person name="Larsson K.H."/>
            <person name="Matsuura K."/>
            <person name="Barry K."/>
            <person name="Labutti K."/>
            <person name="Kuo R."/>
            <person name="Ohm R.A."/>
            <person name="Bhattacharya S.S."/>
            <person name="Shirouzu T."/>
            <person name="Yoshinaga Y."/>
            <person name="Martin F.M."/>
            <person name="Grigoriev I.V."/>
            <person name="Hibbett D.S."/>
        </authorList>
    </citation>
    <scope>NUCLEOTIDE SEQUENCE [LARGE SCALE GENOMIC DNA]</scope>
    <source>
        <strain evidence="2 3">HHB9708</strain>
    </source>
</reference>
<keyword evidence="3" id="KW-1185">Reference proteome</keyword>
<organism evidence="2 3">
    <name type="scientific">Sistotremastrum niveocremeum HHB9708</name>
    <dbReference type="NCBI Taxonomy" id="1314777"/>
    <lineage>
        <taxon>Eukaryota</taxon>
        <taxon>Fungi</taxon>
        <taxon>Dikarya</taxon>
        <taxon>Basidiomycota</taxon>
        <taxon>Agaricomycotina</taxon>
        <taxon>Agaricomycetes</taxon>
        <taxon>Sistotremastrales</taxon>
        <taxon>Sistotremastraceae</taxon>
        <taxon>Sertulicium</taxon>
        <taxon>Sertulicium niveocremeum</taxon>
    </lineage>
</organism>
<name>A0A164N7I8_9AGAM</name>
<feature type="non-terminal residue" evidence="2">
    <location>
        <position position="1"/>
    </location>
</feature>
<dbReference type="EMBL" id="KV419450">
    <property type="protein sequence ID" value="KZS87428.1"/>
    <property type="molecule type" value="Genomic_DNA"/>
</dbReference>
<evidence type="ECO:0000313" key="2">
    <source>
        <dbReference type="EMBL" id="KZS87428.1"/>
    </source>
</evidence>
<protein>
    <submittedName>
        <fullName evidence="2">Uncharacterized protein</fullName>
    </submittedName>
</protein>